<comment type="caution">
    <text evidence="2">The sequence shown here is derived from an EMBL/GenBank/DDBJ whole genome shotgun (WGS) entry which is preliminary data.</text>
</comment>
<dbReference type="Proteomes" id="UP001362999">
    <property type="component" value="Unassembled WGS sequence"/>
</dbReference>
<evidence type="ECO:0000256" key="1">
    <source>
        <dbReference type="SAM" id="MobiDB-lite"/>
    </source>
</evidence>
<reference evidence="2 4" key="1">
    <citation type="journal article" date="2024" name="J Genomics">
        <title>Draft genome sequencing and assembly of Favolaschia claudopus CIRM-BRFM 2984 isolated from oak limbs.</title>
        <authorList>
            <person name="Navarro D."/>
            <person name="Drula E."/>
            <person name="Chaduli D."/>
            <person name="Cazenave R."/>
            <person name="Ahrendt S."/>
            <person name="Wang J."/>
            <person name="Lipzen A."/>
            <person name="Daum C."/>
            <person name="Barry K."/>
            <person name="Grigoriev I.V."/>
            <person name="Favel A."/>
            <person name="Rosso M.N."/>
            <person name="Martin F."/>
        </authorList>
    </citation>
    <scope>NUCLEOTIDE SEQUENCE [LARGE SCALE GENOMIC DNA]</scope>
    <source>
        <strain evidence="2 4">CIRM-BRFM 2984</strain>
    </source>
</reference>
<evidence type="ECO:0000313" key="2">
    <source>
        <dbReference type="EMBL" id="KAK6966352.1"/>
    </source>
</evidence>
<dbReference type="EMBL" id="JAWWNJ010000282">
    <property type="protein sequence ID" value="KAK6966352.1"/>
    <property type="molecule type" value="Genomic_DNA"/>
</dbReference>
<proteinExistence type="predicted"/>
<organism evidence="2 4">
    <name type="scientific">Favolaschia claudopus</name>
    <dbReference type="NCBI Taxonomy" id="2862362"/>
    <lineage>
        <taxon>Eukaryota</taxon>
        <taxon>Fungi</taxon>
        <taxon>Dikarya</taxon>
        <taxon>Basidiomycota</taxon>
        <taxon>Agaricomycotina</taxon>
        <taxon>Agaricomycetes</taxon>
        <taxon>Agaricomycetidae</taxon>
        <taxon>Agaricales</taxon>
        <taxon>Marasmiineae</taxon>
        <taxon>Mycenaceae</taxon>
        <taxon>Favolaschia</taxon>
    </lineage>
</organism>
<feature type="region of interest" description="Disordered" evidence="1">
    <location>
        <begin position="54"/>
        <end position="96"/>
    </location>
</feature>
<protein>
    <submittedName>
        <fullName evidence="2">Uncharacterized protein</fullName>
    </submittedName>
</protein>
<evidence type="ECO:0000313" key="3">
    <source>
        <dbReference type="EMBL" id="KAK7001590.1"/>
    </source>
</evidence>
<keyword evidence="4" id="KW-1185">Reference proteome</keyword>
<accession>A0AAV9YZH9</accession>
<name>A0AAV9YZH9_9AGAR</name>
<sequence length="275" mass="30852">MRRVANPNRNRPKRTRRIPSYSALGLHLDTQLEPHLTFDLESRLQEEIAHQDPSLPFAGHELPEEQPLPPPPGYANAEVQTDTPSPPQHTQYSRSRAEARVALEREQRFRNQWQDVADARRVFTVPPFNSRGRILVRDGQAFDAALLEDRNYALDEVVGTKSLFRFRLIPWGGGFARPVFSQGRLVLLLLGRADNVDVKKGHLNDINRHCRREAAAYKVRHPADESPVLSGGIGESFNQLPVADKGPEPARVADTLAFAAIFSTIAMCNLLGFVN</sequence>
<gene>
    <name evidence="3" type="ORF">R3P38DRAFT_3216386</name>
    <name evidence="2" type="ORF">R3P38DRAFT_3246475</name>
</gene>
<dbReference type="EMBL" id="JAWWNJ010000082">
    <property type="protein sequence ID" value="KAK7001590.1"/>
    <property type="molecule type" value="Genomic_DNA"/>
</dbReference>
<feature type="compositionally biased region" description="Polar residues" evidence="1">
    <location>
        <begin position="78"/>
        <end position="94"/>
    </location>
</feature>
<dbReference type="AlphaFoldDB" id="A0AAV9YZH9"/>
<feature type="non-terminal residue" evidence="2">
    <location>
        <position position="275"/>
    </location>
</feature>
<evidence type="ECO:0000313" key="4">
    <source>
        <dbReference type="Proteomes" id="UP001362999"/>
    </source>
</evidence>